<feature type="domain" description="FecR protein" evidence="2">
    <location>
        <begin position="109"/>
        <end position="203"/>
    </location>
</feature>
<keyword evidence="1" id="KW-1133">Transmembrane helix</keyword>
<dbReference type="Pfam" id="PF16344">
    <property type="entry name" value="FecR_C"/>
    <property type="match status" value="1"/>
</dbReference>
<dbReference type="InterPro" id="IPR012373">
    <property type="entry name" value="Ferrdict_sens_TM"/>
</dbReference>
<evidence type="ECO:0000256" key="1">
    <source>
        <dbReference type="SAM" id="Phobius"/>
    </source>
</evidence>
<feature type="transmembrane region" description="Helical" evidence="1">
    <location>
        <begin position="76"/>
        <end position="95"/>
    </location>
</feature>
<protein>
    <submittedName>
        <fullName evidence="4">FecR domain-containing protein</fullName>
    </submittedName>
</protein>
<dbReference type="EMBL" id="CP107006">
    <property type="protein sequence ID" value="UYQ91729.1"/>
    <property type="molecule type" value="Genomic_DNA"/>
</dbReference>
<evidence type="ECO:0000259" key="2">
    <source>
        <dbReference type="Pfam" id="PF04773"/>
    </source>
</evidence>
<reference evidence="4" key="1">
    <citation type="submission" date="2022-10" db="EMBL/GenBank/DDBJ databases">
        <title>Chitinophaga sp. nov., isolated from soil.</title>
        <authorList>
            <person name="Jeon C.O."/>
        </authorList>
    </citation>
    <scope>NUCLEOTIDE SEQUENCE</scope>
    <source>
        <strain evidence="4">R8</strain>
    </source>
</reference>
<evidence type="ECO:0000313" key="4">
    <source>
        <dbReference type="EMBL" id="UYQ91729.1"/>
    </source>
</evidence>
<dbReference type="Pfam" id="PF04773">
    <property type="entry name" value="FecR"/>
    <property type="match status" value="1"/>
</dbReference>
<dbReference type="InterPro" id="IPR006860">
    <property type="entry name" value="FecR"/>
</dbReference>
<feature type="domain" description="Protein FecR C-terminal" evidence="3">
    <location>
        <begin position="247"/>
        <end position="301"/>
    </location>
</feature>
<dbReference type="PANTHER" id="PTHR30273">
    <property type="entry name" value="PERIPLASMIC SIGNAL SENSOR AND SIGMA FACTOR ACTIVATOR FECR-RELATED"/>
    <property type="match status" value="1"/>
</dbReference>
<organism evidence="4 5">
    <name type="scientific">Chitinophaga horti</name>
    <dbReference type="NCBI Taxonomy" id="2920382"/>
    <lineage>
        <taxon>Bacteria</taxon>
        <taxon>Pseudomonadati</taxon>
        <taxon>Bacteroidota</taxon>
        <taxon>Chitinophagia</taxon>
        <taxon>Chitinophagales</taxon>
        <taxon>Chitinophagaceae</taxon>
        <taxon>Chitinophaga</taxon>
    </lineage>
</organism>
<accession>A0ABY6IWH5</accession>
<dbReference type="Gene3D" id="3.55.50.30">
    <property type="match status" value="1"/>
</dbReference>
<dbReference type="RefSeq" id="WP_264280107.1">
    <property type="nucleotide sequence ID" value="NZ_CP107006.1"/>
</dbReference>
<keyword evidence="5" id="KW-1185">Reference proteome</keyword>
<name>A0ABY6IWH5_9BACT</name>
<sequence length="305" mass="34116">MDASRFKKILKKYYNNEATDAEQYFVDCWYESYSLPEDQQPVMYKGTPDEVRARIFNKIIPPIVPLKWYKRSSIRAIAAVLAGIGILTPLLWNYIATDRTDKGMEAVALSTGDMQVKKITLPDSTAIWLNANSTLTVAEGFGATNRSITLDGEAFFDVQQNAAQPFVIATGKLKVKVLGTAFNVNAYPARNGVKVIVNNGKVQVSEEQRALAVLTEGQGLNYDRSNGRFEVAAVHAEHSNGWTEGRIVLEKASFEELAQAVHNLYGIELRSEDKKVTSFKYNLTLRRDQPQQEVMDLIATIVKKM</sequence>
<dbReference type="Gene3D" id="2.60.120.1440">
    <property type="match status" value="1"/>
</dbReference>
<proteinExistence type="predicted"/>
<evidence type="ECO:0000259" key="3">
    <source>
        <dbReference type="Pfam" id="PF16344"/>
    </source>
</evidence>
<dbReference type="PANTHER" id="PTHR30273:SF2">
    <property type="entry name" value="PROTEIN FECR"/>
    <property type="match status" value="1"/>
</dbReference>
<dbReference type="InterPro" id="IPR032508">
    <property type="entry name" value="FecR_C"/>
</dbReference>
<keyword evidence="1" id="KW-0472">Membrane</keyword>
<evidence type="ECO:0000313" key="5">
    <source>
        <dbReference type="Proteomes" id="UP001162741"/>
    </source>
</evidence>
<gene>
    <name evidence="4" type="ORF">MKQ68_16700</name>
</gene>
<dbReference type="Proteomes" id="UP001162741">
    <property type="component" value="Chromosome"/>
</dbReference>
<keyword evidence="1" id="KW-0812">Transmembrane</keyword>